<organism evidence="5 6">
    <name type="scientific">Pendulispora albinea</name>
    <dbReference type="NCBI Taxonomy" id="2741071"/>
    <lineage>
        <taxon>Bacteria</taxon>
        <taxon>Pseudomonadati</taxon>
        <taxon>Myxococcota</taxon>
        <taxon>Myxococcia</taxon>
        <taxon>Myxococcales</taxon>
        <taxon>Sorangiineae</taxon>
        <taxon>Pendulisporaceae</taxon>
        <taxon>Pendulispora</taxon>
    </lineage>
</organism>
<reference evidence="5 6" key="1">
    <citation type="submission" date="2021-12" db="EMBL/GenBank/DDBJ databases">
        <title>Discovery of the Pendulisporaceae a myxobacterial family with distinct sporulation behavior and unique specialized metabolism.</title>
        <authorList>
            <person name="Garcia R."/>
            <person name="Popoff A."/>
            <person name="Bader C.D."/>
            <person name="Loehr J."/>
            <person name="Walesch S."/>
            <person name="Walt C."/>
            <person name="Boldt J."/>
            <person name="Bunk B."/>
            <person name="Haeckl F.J.F.P.J."/>
            <person name="Gunesch A.P."/>
            <person name="Birkelbach J."/>
            <person name="Nuebel U."/>
            <person name="Pietschmann T."/>
            <person name="Bach T."/>
            <person name="Mueller R."/>
        </authorList>
    </citation>
    <scope>NUCLEOTIDE SEQUENCE [LARGE SCALE GENOMIC DNA]</scope>
    <source>
        <strain evidence="5 6">MSr11954</strain>
    </source>
</reference>
<protein>
    <submittedName>
        <fullName evidence="5">Beta-ketoacyl-[acyl-carrier-protein] synthase family protein</fullName>
    </submittedName>
</protein>
<evidence type="ECO:0000313" key="5">
    <source>
        <dbReference type="EMBL" id="WXB19218.1"/>
    </source>
</evidence>
<dbReference type="Gene3D" id="3.40.47.10">
    <property type="match status" value="2"/>
</dbReference>
<dbReference type="InterPro" id="IPR020841">
    <property type="entry name" value="PKS_Beta-ketoAc_synthase_dom"/>
</dbReference>
<keyword evidence="6" id="KW-1185">Reference proteome</keyword>
<dbReference type="PROSITE" id="PS52004">
    <property type="entry name" value="KS3_2"/>
    <property type="match status" value="1"/>
</dbReference>
<evidence type="ECO:0000256" key="3">
    <source>
        <dbReference type="RuleBase" id="RU003694"/>
    </source>
</evidence>
<keyword evidence="2 3" id="KW-0808">Transferase</keyword>
<dbReference type="InterPro" id="IPR000794">
    <property type="entry name" value="Beta-ketoacyl_synthase"/>
</dbReference>
<evidence type="ECO:0000256" key="1">
    <source>
        <dbReference type="ARBA" id="ARBA00008467"/>
    </source>
</evidence>
<dbReference type="InterPro" id="IPR016039">
    <property type="entry name" value="Thiolase-like"/>
</dbReference>
<dbReference type="PANTHER" id="PTHR11712">
    <property type="entry name" value="POLYKETIDE SYNTHASE-RELATED"/>
    <property type="match status" value="1"/>
</dbReference>
<evidence type="ECO:0000313" key="6">
    <source>
        <dbReference type="Proteomes" id="UP001370348"/>
    </source>
</evidence>
<feature type="domain" description="Ketosynthase family 3 (KS3)" evidence="4">
    <location>
        <begin position="2"/>
        <end position="400"/>
    </location>
</feature>
<proteinExistence type="inferred from homology"/>
<comment type="similarity">
    <text evidence="1 3">Belongs to the thiolase-like superfamily. Beta-ketoacyl-ACP synthases family.</text>
</comment>
<dbReference type="InterPro" id="IPR014030">
    <property type="entry name" value="Ketoacyl_synth_N"/>
</dbReference>
<dbReference type="PANTHER" id="PTHR11712:SF320">
    <property type="entry name" value="BETA-KETOACYL SYNTHASE"/>
    <property type="match status" value="1"/>
</dbReference>
<name>A0ABZ2M9N2_9BACT</name>
<dbReference type="SMART" id="SM00825">
    <property type="entry name" value="PKS_KS"/>
    <property type="match status" value="1"/>
</dbReference>
<dbReference type="Proteomes" id="UP001370348">
    <property type="component" value="Chromosome"/>
</dbReference>
<evidence type="ECO:0000259" key="4">
    <source>
        <dbReference type="PROSITE" id="PS52004"/>
    </source>
</evidence>
<dbReference type="Pfam" id="PF00109">
    <property type="entry name" value="ketoacyl-synt"/>
    <property type="match status" value="2"/>
</dbReference>
<sequence>MTGPISITGIGLITSVGETRDATWSALMRGERGIFPIDLFDTTGQRAVLGGAVRHLTMDAAPKDQQGGAWSRSTLLALLAAREAMDQARIDPKRTRVGLVVGATTGGMFETEARLAELHVDPGAQEALLEMLAHPLTSTGDCLDEAIGPFWQIRTLSSACSSGANALVVAAHWLLSGRVDAVVAGGTDGLCRLTLSGFNALAAIDPEPCRPFDRRRRGLNLGEGAGFLVLERTPRALGRGAVPIAELAGWSLGAEAHHITNPEPSGLAAGRIIAEALRDAGVDPALIDYVNAHGTGTPLNDPMESAALGQALGAELARIPVSTCKGQIGHTLAAAGAIEAGITALAVQKQAVVPTAGLEEPDPACPLVHVAGVGRPMRVRAAISNSFGFGGMDSALVIVQPGLVPARARRGRKVVVTGASTLTPQGLRGTADASDVLGEKEAEPARAVTFDLASRLNLARARRLDRASRMMALVTERALGDSGALERSVRERMGVVVGSSFGTISASAAFMHRLFEKGPRFASPADFPNLVPSSPVGHVSIYLGVGGPVLATADLAASGESAWAQAIELIEGGEADVMAAGGYEEASSIVERRLAVLFQRATPGEPRIRARSEGAAAVIVEEREHARARGARVLGEVAQLLTWRAHDRSPLVPLEPPRTPERARVVVPRADPDVDALLAGSSWRNVAQQVCDRAGGEHDALGAMALAAAAAELGEGRTSDALVIGVTQGRGYALRLVAP</sequence>
<dbReference type="SUPFAM" id="SSF53901">
    <property type="entry name" value="Thiolase-like"/>
    <property type="match status" value="3"/>
</dbReference>
<gene>
    <name evidence="5" type="ORF">LZC94_18525</name>
</gene>
<evidence type="ECO:0000256" key="2">
    <source>
        <dbReference type="ARBA" id="ARBA00022679"/>
    </source>
</evidence>
<dbReference type="RefSeq" id="WP_394828842.1">
    <property type="nucleotide sequence ID" value="NZ_CP089984.1"/>
</dbReference>
<dbReference type="Pfam" id="PF02801">
    <property type="entry name" value="Ketoacyl-synt_C"/>
    <property type="match status" value="1"/>
</dbReference>
<accession>A0ABZ2M9N2</accession>
<dbReference type="EMBL" id="CP089984">
    <property type="protein sequence ID" value="WXB19218.1"/>
    <property type="molecule type" value="Genomic_DNA"/>
</dbReference>
<dbReference type="InterPro" id="IPR014031">
    <property type="entry name" value="Ketoacyl_synth_C"/>
</dbReference>
<dbReference type="CDD" id="cd00834">
    <property type="entry name" value="KAS_I_II"/>
    <property type="match status" value="1"/>
</dbReference>